<protein>
    <submittedName>
        <fullName evidence="2">Uncharacterized protein</fullName>
    </submittedName>
</protein>
<organism evidence="2 3">
    <name type="scientific">Colletotrichum navitas</name>
    <dbReference type="NCBI Taxonomy" id="681940"/>
    <lineage>
        <taxon>Eukaryota</taxon>
        <taxon>Fungi</taxon>
        <taxon>Dikarya</taxon>
        <taxon>Ascomycota</taxon>
        <taxon>Pezizomycotina</taxon>
        <taxon>Sordariomycetes</taxon>
        <taxon>Hypocreomycetidae</taxon>
        <taxon>Glomerellales</taxon>
        <taxon>Glomerellaceae</taxon>
        <taxon>Colletotrichum</taxon>
        <taxon>Colletotrichum graminicola species complex</taxon>
    </lineage>
</organism>
<evidence type="ECO:0000313" key="2">
    <source>
        <dbReference type="EMBL" id="KAK1597054.1"/>
    </source>
</evidence>
<name>A0AAD8Q7E5_9PEZI</name>
<dbReference type="AlphaFoldDB" id="A0AAD8Q7E5"/>
<sequence>MGILFPPLSFPLLLLLLLLVFGDRKPGVPGRLLDSGGTEEEKRTLRYITTYLHSTGTKVPQISHIPRYLGSLSG</sequence>
<dbReference type="Proteomes" id="UP001230504">
    <property type="component" value="Unassembled WGS sequence"/>
</dbReference>
<evidence type="ECO:0000256" key="1">
    <source>
        <dbReference type="SAM" id="SignalP"/>
    </source>
</evidence>
<evidence type="ECO:0000313" key="3">
    <source>
        <dbReference type="Proteomes" id="UP001230504"/>
    </source>
</evidence>
<keyword evidence="1" id="KW-0732">Signal</keyword>
<reference evidence="2" key="1">
    <citation type="submission" date="2021-06" db="EMBL/GenBank/DDBJ databases">
        <title>Comparative genomics, transcriptomics and evolutionary studies reveal genomic signatures of adaptation to plant cell wall in hemibiotrophic fungi.</title>
        <authorList>
            <consortium name="DOE Joint Genome Institute"/>
            <person name="Baroncelli R."/>
            <person name="Diaz J.F."/>
            <person name="Benocci T."/>
            <person name="Peng M."/>
            <person name="Battaglia E."/>
            <person name="Haridas S."/>
            <person name="Andreopoulos W."/>
            <person name="Labutti K."/>
            <person name="Pangilinan J."/>
            <person name="Floch G.L."/>
            <person name="Makela M.R."/>
            <person name="Henrissat B."/>
            <person name="Grigoriev I.V."/>
            <person name="Crouch J.A."/>
            <person name="De Vries R.P."/>
            <person name="Sukno S.A."/>
            <person name="Thon M.R."/>
        </authorList>
    </citation>
    <scope>NUCLEOTIDE SEQUENCE</scope>
    <source>
        <strain evidence="2">CBS 125086</strain>
    </source>
</reference>
<dbReference type="RefSeq" id="XP_060417868.1">
    <property type="nucleotide sequence ID" value="XM_060556972.1"/>
</dbReference>
<dbReference type="GeneID" id="85441212"/>
<accession>A0AAD8Q7E5</accession>
<feature type="chain" id="PRO_5041956345" evidence="1">
    <location>
        <begin position="23"/>
        <end position="74"/>
    </location>
</feature>
<keyword evidence="3" id="KW-1185">Reference proteome</keyword>
<dbReference type="EMBL" id="JAHLJV010000009">
    <property type="protein sequence ID" value="KAK1597054.1"/>
    <property type="molecule type" value="Genomic_DNA"/>
</dbReference>
<gene>
    <name evidence="2" type="ORF">LY79DRAFT_542037</name>
</gene>
<proteinExistence type="predicted"/>
<comment type="caution">
    <text evidence="2">The sequence shown here is derived from an EMBL/GenBank/DDBJ whole genome shotgun (WGS) entry which is preliminary data.</text>
</comment>
<feature type="signal peptide" evidence="1">
    <location>
        <begin position="1"/>
        <end position="22"/>
    </location>
</feature>